<keyword evidence="2 6" id="KW-0698">rRNA processing</keyword>
<evidence type="ECO:0000256" key="1">
    <source>
        <dbReference type="ARBA" id="ARBA00010396"/>
    </source>
</evidence>
<dbReference type="Pfam" id="PF01795">
    <property type="entry name" value="Methyltransf_5"/>
    <property type="match status" value="1"/>
</dbReference>
<feature type="binding site" evidence="6">
    <location>
        <position position="55"/>
    </location>
    <ligand>
        <name>S-adenosyl-L-methionine</name>
        <dbReference type="ChEBI" id="CHEBI:59789"/>
    </ligand>
</feature>
<name>A0A2H0NEA0_9BACT</name>
<evidence type="ECO:0000313" key="8">
    <source>
        <dbReference type="EMBL" id="PIR07223.1"/>
    </source>
</evidence>
<keyword evidence="7" id="KW-0175">Coiled coil</keyword>
<evidence type="ECO:0000256" key="5">
    <source>
        <dbReference type="ARBA" id="ARBA00022691"/>
    </source>
</evidence>
<evidence type="ECO:0000256" key="2">
    <source>
        <dbReference type="ARBA" id="ARBA00022552"/>
    </source>
</evidence>
<dbReference type="EC" id="2.1.1.199" evidence="6"/>
<comment type="similarity">
    <text evidence="1 6">Belongs to the methyltransferase superfamily. RsmH family.</text>
</comment>
<feature type="binding site" evidence="6">
    <location>
        <position position="105"/>
    </location>
    <ligand>
        <name>S-adenosyl-L-methionine</name>
        <dbReference type="ChEBI" id="CHEBI:59789"/>
    </ligand>
</feature>
<keyword evidence="3 6" id="KW-0489">Methyltransferase</keyword>
<dbReference type="Gene3D" id="1.10.150.170">
    <property type="entry name" value="Putative methyltransferase TM0872, insert domain"/>
    <property type="match status" value="1"/>
</dbReference>
<dbReference type="PANTHER" id="PTHR11265:SF0">
    <property type="entry name" value="12S RRNA N4-METHYLCYTIDINE METHYLTRANSFERASE"/>
    <property type="match status" value="1"/>
</dbReference>
<dbReference type="GO" id="GO:0071424">
    <property type="term" value="F:rRNA (cytosine-N4-)-methyltransferase activity"/>
    <property type="evidence" value="ECO:0007669"/>
    <property type="project" value="UniProtKB-UniRule"/>
</dbReference>
<dbReference type="PANTHER" id="PTHR11265">
    <property type="entry name" value="S-ADENOSYL-METHYLTRANSFERASE MRAW"/>
    <property type="match status" value="1"/>
</dbReference>
<evidence type="ECO:0000256" key="3">
    <source>
        <dbReference type="ARBA" id="ARBA00022603"/>
    </source>
</evidence>
<keyword evidence="6" id="KW-0963">Cytoplasm</keyword>
<evidence type="ECO:0000313" key="9">
    <source>
        <dbReference type="Proteomes" id="UP000230564"/>
    </source>
</evidence>
<evidence type="ECO:0000256" key="6">
    <source>
        <dbReference type="HAMAP-Rule" id="MF_01007"/>
    </source>
</evidence>
<proteinExistence type="inferred from homology"/>
<feature type="binding site" evidence="6">
    <location>
        <begin position="35"/>
        <end position="37"/>
    </location>
    <ligand>
        <name>S-adenosyl-L-methionine</name>
        <dbReference type="ChEBI" id="CHEBI:59789"/>
    </ligand>
</feature>
<dbReference type="EMBL" id="PCWQ01000006">
    <property type="protein sequence ID" value="PIR07223.1"/>
    <property type="molecule type" value="Genomic_DNA"/>
</dbReference>
<comment type="catalytic activity">
    <reaction evidence="6">
        <text>cytidine(1402) in 16S rRNA + S-adenosyl-L-methionine = N(4)-methylcytidine(1402) in 16S rRNA + S-adenosyl-L-homocysteine + H(+)</text>
        <dbReference type="Rhea" id="RHEA:42928"/>
        <dbReference type="Rhea" id="RHEA-COMP:10286"/>
        <dbReference type="Rhea" id="RHEA-COMP:10287"/>
        <dbReference type="ChEBI" id="CHEBI:15378"/>
        <dbReference type="ChEBI" id="CHEBI:57856"/>
        <dbReference type="ChEBI" id="CHEBI:59789"/>
        <dbReference type="ChEBI" id="CHEBI:74506"/>
        <dbReference type="ChEBI" id="CHEBI:82748"/>
        <dbReference type="EC" id="2.1.1.199"/>
    </reaction>
</comment>
<dbReference type="NCBIfam" id="TIGR00006">
    <property type="entry name" value="16S rRNA (cytosine(1402)-N(4))-methyltransferase RsmH"/>
    <property type="match status" value="1"/>
</dbReference>
<dbReference type="PIRSF" id="PIRSF004486">
    <property type="entry name" value="MraW"/>
    <property type="match status" value="1"/>
</dbReference>
<comment type="function">
    <text evidence="6">Specifically methylates the N4 position of cytidine in position 1402 (C1402) of 16S rRNA.</text>
</comment>
<dbReference type="HAMAP" id="MF_01007">
    <property type="entry name" value="16SrRNA_methyltr_H"/>
    <property type="match status" value="1"/>
</dbReference>
<comment type="caution">
    <text evidence="8">The sequence shown here is derived from an EMBL/GenBank/DDBJ whole genome shotgun (WGS) entry which is preliminary data.</text>
</comment>
<keyword evidence="5 6" id="KW-0949">S-adenosyl-L-methionine</keyword>
<feature type="binding site" evidence="6">
    <location>
        <position position="82"/>
    </location>
    <ligand>
        <name>S-adenosyl-L-methionine</name>
        <dbReference type="ChEBI" id="CHEBI:59789"/>
    </ligand>
</feature>
<organism evidence="8 9">
    <name type="scientific">Candidatus Komeilibacteria bacterium CG11_big_fil_rev_8_21_14_0_20_36_20</name>
    <dbReference type="NCBI Taxonomy" id="1974477"/>
    <lineage>
        <taxon>Bacteria</taxon>
        <taxon>Candidatus Komeiliibacteriota</taxon>
    </lineage>
</organism>
<keyword evidence="4 6" id="KW-0808">Transferase</keyword>
<dbReference type="InterPro" id="IPR029063">
    <property type="entry name" value="SAM-dependent_MTases_sf"/>
</dbReference>
<dbReference type="AlphaFoldDB" id="A0A2H0NEA0"/>
<sequence length="332" mass="37756">MSLDYQHISVLGKEIIEYLKPQPNQNFVDCTLGGGGHTEKILQRTGPQGKVLAFERDQRAIEAASRRLKKYQNRLIIINQNYVHLEEEIIRHRQEIAEISGIILDLGLSSDQLDQAGRGFSFKDQGHLDMRFDPNSQKVTASDIVLTWPEDKLVKIFREYGEIRQAKKIAQGIVAWQKAPTVEKQKSNILQTSVFVSTILRILNIKPDNLKRYRIHPATQIFQSLRIAVNDELNNLKQVLPQALEVLAYRGRLAVISFHSLEDRIVKDYFKAIAKTCVCPPAAPICTCHHQAEINIINKKPLRPTAEEISVNPRSRSALLRVAEKIKHPSIP</sequence>
<dbReference type="Proteomes" id="UP000230564">
    <property type="component" value="Unassembled WGS sequence"/>
</dbReference>
<gene>
    <name evidence="6" type="primary">rsmH</name>
    <name evidence="8" type="ORF">COV55_00575</name>
</gene>
<dbReference type="GO" id="GO:0070475">
    <property type="term" value="P:rRNA base methylation"/>
    <property type="evidence" value="ECO:0007669"/>
    <property type="project" value="UniProtKB-UniRule"/>
</dbReference>
<evidence type="ECO:0000256" key="7">
    <source>
        <dbReference type="SAM" id="Coils"/>
    </source>
</evidence>
<dbReference type="InterPro" id="IPR023397">
    <property type="entry name" value="SAM-dep_MeTrfase_MraW_recog"/>
</dbReference>
<evidence type="ECO:0000256" key="4">
    <source>
        <dbReference type="ARBA" id="ARBA00022679"/>
    </source>
</evidence>
<protein>
    <recommendedName>
        <fullName evidence="6">Ribosomal RNA small subunit methyltransferase H</fullName>
        <ecNumber evidence="6">2.1.1.199</ecNumber>
    </recommendedName>
    <alternativeName>
        <fullName evidence="6">16S rRNA m(4)C1402 methyltransferase</fullName>
    </alternativeName>
    <alternativeName>
        <fullName evidence="6">rRNA (cytosine-N(4)-)-methyltransferase RsmH</fullName>
    </alternativeName>
</protein>
<feature type="coiled-coil region" evidence="7">
    <location>
        <begin position="54"/>
        <end position="88"/>
    </location>
</feature>
<dbReference type="GO" id="GO:0005737">
    <property type="term" value="C:cytoplasm"/>
    <property type="evidence" value="ECO:0007669"/>
    <property type="project" value="UniProtKB-SubCell"/>
</dbReference>
<accession>A0A2H0NEA0</accession>
<dbReference type="SUPFAM" id="SSF53335">
    <property type="entry name" value="S-adenosyl-L-methionine-dependent methyltransferases"/>
    <property type="match status" value="1"/>
</dbReference>
<dbReference type="SUPFAM" id="SSF81799">
    <property type="entry name" value="Putative methyltransferase TM0872, insert domain"/>
    <property type="match status" value="1"/>
</dbReference>
<comment type="subcellular location">
    <subcellularLocation>
        <location evidence="6">Cytoplasm</location>
    </subcellularLocation>
</comment>
<dbReference type="InterPro" id="IPR002903">
    <property type="entry name" value="RsmH"/>
</dbReference>
<feature type="binding site" evidence="6">
    <location>
        <position position="112"/>
    </location>
    <ligand>
        <name>S-adenosyl-L-methionine</name>
        <dbReference type="ChEBI" id="CHEBI:59789"/>
    </ligand>
</feature>
<dbReference type="Gene3D" id="3.40.50.150">
    <property type="entry name" value="Vaccinia Virus protein VP39"/>
    <property type="match status" value="1"/>
</dbReference>
<reference evidence="8 9" key="1">
    <citation type="submission" date="2017-09" db="EMBL/GenBank/DDBJ databases">
        <title>Depth-based differentiation of microbial function through sediment-hosted aquifers and enrichment of novel symbionts in the deep terrestrial subsurface.</title>
        <authorList>
            <person name="Probst A.J."/>
            <person name="Ladd B."/>
            <person name="Jarett J.K."/>
            <person name="Geller-Mcgrath D.E."/>
            <person name="Sieber C.M."/>
            <person name="Emerson J.B."/>
            <person name="Anantharaman K."/>
            <person name="Thomas B.C."/>
            <person name="Malmstrom R."/>
            <person name="Stieglmeier M."/>
            <person name="Klingl A."/>
            <person name="Woyke T."/>
            <person name="Ryan C.M."/>
            <person name="Banfield J.F."/>
        </authorList>
    </citation>
    <scope>NUCLEOTIDE SEQUENCE [LARGE SCALE GENOMIC DNA]</scope>
    <source>
        <strain evidence="8">CG11_big_fil_rev_8_21_14_0_20_36_20</strain>
    </source>
</reference>